<accession>A0ABQ3NKK0</accession>
<name>A0ABQ3NKK0_STRVG</name>
<sequence length="94" mass="10483">MSDVHELVVAVDLRDEISEGELAELRWHLGLGGRPERLSVVTRFPVVVWDDEGEPVIEDDPRPLLAGRGPRRGWGACSVRRWRAGRACRGGDGR</sequence>
<protein>
    <submittedName>
        <fullName evidence="1">Uncharacterized protein</fullName>
    </submittedName>
</protein>
<evidence type="ECO:0000313" key="1">
    <source>
        <dbReference type="EMBL" id="GHI13292.1"/>
    </source>
</evidence>
<reference evidence="2" key="1">
    <citation type="submission" date="2020-09" db="EMBL/GenBank/DDBJ databases">
        <title>Whole genome shotgun sequence of Streptomyces cinnamonensis NBRC 15873.</title>
        <authorList>
            <person name="Komaki H."/>
            <person name="Tamura T."/>
        </authorList>
    </citation>
    <scope>NUCLEOTIDE SEQUENCE [LARGE SCALE GENOMIC DNA]</scope>
    <source>
        <strain evidence="2">NBRC 15873</strain>
    </source>
</reference>
<keyword evidence="2" id="KW-1185">Reference proteome</keyword>
<dbReference type="Proteomes" id="UP000660554">
    <property type="component" value="Unassembled WGS sequence"/>
</dbReference>
<evidence type="ECO:0000313" key="2">
    <source>
        <dbReference type="Proteomes" id="UP000660554"/>
    </source>
</evidence>
<gene>
    <name evidence="1" type="ORF">Scinn_27550</name>
</gene>
<organism evidence="1 2">
    <name type="scientific">Streptomyces virginiae</name>
    <name type="common">Streptomyces cinnamonensis</name>
    <dbReference type="NCBI Taxonomy" id="1961"/>
    <lineage>
        <taxon>Bacteria</taxon>
        <taxon>Bacillati</taxon>
        <taxon>Actinomycetota</taxon>
        <taxon>Actinomycetes</taxon>
        <taxon>Kitasatosporales</taxon>
        <taxon>Streptomycetaceae</taxon>
        <taxon>Streptomyces</taxon>
    </lineage>
</organism>
<comment type="caution">
    <text evidence="1">The sequence shown here is derived from an EMBL/GenBank/DDBJ whole genome shotgun (WGS) entry which is preliminary data.</text>
</comment>
<dbReference type="EMBL" id="BNDV01000008">
    <property type="protein sequence ID" value="GHI13292.1"/>
    <property type="molecule type" value="Genomic_DNA"/>
</dbReference>
<proteinExistence type="predicted"/>